<dbReference type="AlphaFoldDB" id="A0A1H1QQW6"/>
<dbReference type="RefSeq" id="WP_089663196.1">
    <property type="nucleotide sequence ID" value="NZ_LT629745.1"/>
</dbReference>
<feature type="transmembrane region" description="Helical" evidence="1">
    <location>
        <begin position="370"/>
        <end position="386"/>
    </location>
</feature>
<sequence length="413" mass="48079">MELDDILRIIEAILLIPFLYELNQYILKKIKKKHLFSSKMKLNILFFYHLVFGWIYYLYAFFNPSDSKAYYSRTDDFKGSWFEIFGTETSFIDFISYPFINTLGFSYEMMMLLFTWIGYWGFVFGFLFFKENIPQKVRVFKRIDLLTLILFFPNMHFWSASLGKGAPIFFALMLFAYSIGRIKDRKIGLIVSSMLIFAIRPHMFLLLCAGGLYGIYFGKNLISRKKKLAGGIIILAGLFLLKEQILGVVNLNGSENLVADFLAFSSTRANDLSSATSGINMASYSLPEKIFTFWFRPLFLDAPGILGIIVSIENFIYLLLFGKIFRTNFFMFWKNAPSQVKSCLMIFILTSVAMTFIMSNLGIMIRQKTMIMYFMFFVIYYFLAYEKSETLRHKLKGIGVPTSNKQEIRVGYY</sequence>
<feature type="transmembrane region" description="Helical" evidence="1">
    <location>
        <begin position="109"/>
        <end position="129"/>
    </location>
</feature>
<keyword evidence="1" id="KW-0472">Membrane</keyword>
<evidence type="ECO:0000313" key="2">
    <source>
        <dbReference type="EMBL" id="SDS25804.1"/>
    </source>
</evidence>
<organism evidence="2 3">
    <name type="scientific">Christiangramia echinicola</name>
    <dbReference type="NCBI Taxonomy" id="279359"/>
    <lineage>
        <taxon>Bacteria</taxon>
        <taxon>Pseudomonadati</taxon>
        <taxon>Bacteroidota</taxon>
        <taxon>Flavobacteriia</taxon>
        <taxon>Flavobacteriales</taxon>
        <taxon>Flavobacteriaceae</taxon>
        <taxon>Christiangramia</taxon>
    </lineage>
</organism>
<protein>
    <recommendedName>
        <fullName evidence="4">EpsG family protein</fullName>
    </recommendedName>
</protein>
<dbReference type="STRING" id="1250231.SAMN04488552_2600"/>
<feature type="transmembrane region" description="Helical" evidence="1">
    <location>
        <begin position="44"/>
        <end position="62"/>
    </location>
</feature>
<name>A0A1H1QQW6_9FLAO</name>
<keyword evidence="3" id="KW-1185">Reference proteome</keyword>
<evidence type="ECO:0000256" key="1">
    <source>
        <dbReference type="SAM" id="Phobius"/>
    </source>
</evidence>
<gene>
    <name evidence="2" type="ORF">SAMN04488552_2600</name>
</gene>
<feature type="transmembrane region" description="Helical" evidence="1">
    <location>
        <begin position="150"/>
        <end position="177"/>
    </location>
</feature>
<keyword evidence="1" id="KW-1133">Transmembrane helix</keyword>
<keyword evidence="1" id="KW-0812">Transmembrane</keyword>
<feature type="transmembrane region" description="Helical" evidence="1">
    <location>
        <begin position="302"/>
        <end position="322"/>
    </location>
</feature>
<dbReference type="EMBL" id="LT629745">
    <property type="protein sequence ID" value="SDS25804.1"/>
    <property type="molecule type" value="Genomic_DNA"/>
</dbReference>
<evidence type="ECO:0008006" key="4">
    <source>
        <dbReference type="Google" id="ProtNLM"/>
    </source>
</evidence>
<feature type="transmembrane region" description="Helical" evidence="1">
    <location>
        <begin position="189"/>
        <end position="216"/>
    </location>
</feature>
<proteinExistence type="predicted"/>
<feature type="transmembrane region" description="Helical" evidence="1">
    <location>
        <begin position="6"/>
        <end position="23"/>
    </location>
</feature>
<feature type="transmembrane region" description="Helical" evidence="1">
    <location>
        <begin position="343"/>
        <end position="364"/>
    </location>
</feature>
<feature type="transmembrane region" description="Helical" evidence="1">
    <location>
        <begin position="228"/>
        <end position="249"/>
    </location>
</feature>
<dbReference type="Proteomes" id="UP000198858">
    <property type="component" value="Chromosome I"/>
</dbReference>
<accession>A0A1H1QQW6</accession>
<reference evidence="2 3" key="1">
    <citation type="submission" date="2016-10" db="EMBL/GenBank/DDBJ databases">
        <authorList>
            <person name="Varghese N."/>
            <person name="Submissions S."/>
        </authorList>
    </citation>
    <scope>NUCLEOTIDE SEQUENCE [LARGE SCALE GENOMIC DNA]</scope>
    <source>
        <strain evidence="2 3">Mar_2010_102</strain>
    </source>
</reference>
<evidence type="ECO:0000313" key="3">
    <source>
        <dbReference type="Proteomes" id="UP000198858"/>
    </source>
</evidence>